<proteinExistence type="predicted"/>
<sequence length="216" mass="23519">MSRVTAGGVDVLRAEDVRTAAALHVRAFERFFLTSLGEPFLREFYAGFVRDPDAVTVVTRDPDGRLVGVVVGTVAPELFFRRLLRQRGPRLALASLPAVVRRPAVALRLLRGVAYRGEVPVETHGALLSSICVDPAVAHGGHGRRLLDAWWEAVRLRGVSSAHLTTDADDNERVNAFYRRAGWTLRGTWTTQEGRRMNCYGIAAAPVGAEAGHPAG</sequence>
<dbReference type="SUPFAM" id="SSF55729">
    <property type="entry name" value="Acyl-CoA N-acyltransferases (Nat)"/>
    <property type="match status" value="1"/>
</dbReference>
<name>A0A1C4ZJS9_9ACTN</name>
<dbReference type="Gene3D" id="3.40.630.30">
    <property type="match status" value="1"/>
</dbReference>
<evidence type="ECO:0000259" key="1">
    <source>
        <dbReference type="PROSITE" id="PS51186"/>
    </source>
</evidence>
<accession>A0A1C4ZJS9</accession>
<organism evidence="2 3">
    <name type="scientific">Micromonospora purpureochromogenes</name>
    <dbReference type="NCBI Taxonomy" id="47872"/>
    <lineage>
        <taxon>Bacteria</taxon>
        <taxon>Bacillati</taxon>
        <taxon>Actinomycetota</taxon>
        <taxon>Actinomycetes</taxon>
        <taxon>Micromonosporales</taxon>
        <taxon>Micromonosporaceae</taxon>
        <taxon>Micromonospora</taxon>
    </lineage>
</organism>
<dbReference type="Pfam" id="PF00583">
    <property type="entry name" value="Acetyltransf_1"/>
    <property type="match status" value="1"/>
</dbReference>
<evidence type="ECO:0000313" key="2">
    <source>
        <dbReference type="EMBL" id="SCF33182.1"/>
    </source>
</evidence>
<gene>
    <name evidence="2" type="ORF">GA0074696_4519</name>
</gene>
<dbReference type="GO" id="GO:0016747">
    <property type="term" value="F:acyltransferase activity, transferring groups other than amino-acyl groups"/>
    <property type="evidence" value="ECO:0007669"/>
    <property type="project" value="InterPro"/>
</dbReference>
<keyword evidence="2" id="KW-0808">Transferase</keyword>
<reference evidence="2 3" key="1">
    <citation type="submission" date="2016-06" db="EMBL/GenBank/DDBJ databases">
        <authorList>
            <person name="Kjaerup R.B."/>
            <person name="Dalgaard T.S."/>
            <person name="Juul-Madsen H.R."/>
        </authorList>
    </citation>
    <scope>NUCLEOTIDE SEQUENCE [LARGE SCALE GENOMIC DNA]</scope>
    <source>
        <strain evidence="2 3">DSM 43821</strain>
    </source>
</reference>
<dbReference type="InterPro" id="IPR000182">
    <property type="entry name" value="GNAT_dom"/>
</dbReference>
<dbReference type="RefSeq" id="WP_088962927.1">
    <property type="nucleotide sequence ID" value="NZ_LT607410.1"/>
</dbReference>
<dbReference type="InterPro" id="IPR016181">
    <property type="entry name" value="Acyl_CoA_acyltransferase"/>
</dbReference>
<protein>
    <submittedName>
        <fullName evidence="2">Acetyltransferase (GNAT) family protein</fullName>
    </submittedName>
</protein>
<feature type="domain" description="N-acetyltransferase" evidence="1">
    <location>
        <begin position="15"/>
        <end position="202"/>
    </location>
</feature>
<evidence type="ECO:0000313" key="3">
    <source>
        <dbReference type="Proteomes" id="UP000198228"/>
    </source>
</evidence>
<dbReference type="EMBL" id="LT607410">
    <property type="protein sequence ID" value="SCF33182.1"/>
    <property type="molecule type" value="Genomic_DNA"/>
</dbReference>
<dbReference type="AlphaFoldDB" id="A0A1C4ZJS9"/>
<dbReference type="PROSITE" id="PS51186">
    <property type="entry name" value="GNAT"/>
    <property type="match status" value="1"/>
</dbReference>
<dbReference type="Proteomes" id="UP000198228">
    <property type="component" value="Chromosome I"/>
</dbReference>